<dbReference type="RefSeq" id="WP_183512541.1">
    <property type="nucleotide sequence ID" value="NZ_BAABGK010000109.1"/>
</dbReference>
<proteinExistence type="predicted"/>
<protein>
    <submittedName>
        <fullName evidence="2">Uncharacterized protein</fullName>
    </submittedName>
</protein>
<dbReference type="AlphaFoldDB" id="A0A839QYE0"/>
<feature type="region of interest" description="Disordered" evidence="1">
    <location>
        <begin position="32"/>
        <end position="54"/>
    </location>
</feature>
<dbReference type="EMBL" id="JACHVS010000002">
    <property type="protein sequence ID" value="MBB2996971.1"/>
    <property type="molecule type" value="Genomic_DNA"/>
</dbReference>
<evidence type="ECO:0000313" key="3">
    <source>
        <dbReference type="Proteomes" id="UP000523000"/>
    </source>
</evidence>
<gene>
    <name evidence="2" type="ORF">E9229_003218</name>
</gene>
<sequence>MIRSLVHEAVLRFMAGVTGIMATMLLVSTGGPAVASSLPPAPSPHEAPAHRPRRWQFRERQCAHPRRNRVQ</sequence>
<dbReference type="Proteomes" id="UP000523000">
    <property type="component" value="Unassembled WGS sequence"/>
</dbReference>
<accession>A0A839QYE0</accession>
<comment type="caution">
    <text evidence="2">The sequence shown here is derived from an EMBL/GenBank/DDBJ whole genome shotgun (WGS) entry which is preliminary data.</text>
</comment>
<reference evidence="2 3" key="1">
    <citation type="submission" date="2020-08" db="EMBL/GenBank/DDBJ databases">
        <title>Sequencing the genomes of 1000 actinobacteria strains.</title>
        <authorList>
            <person name="Klenk H.-P."/>
        </authorList>
    </citation>
    <scope>NUCLEOTIDE SEQUENCE [LARGE SCALE GENOMIC DNA]</scope>
    <source>
        <strain evidence="2 3">DSM 22826</strain>
    </source>
</reference>
<keyword evidence="3" id="KW-1185">Reference proteome</keyword>
<organism evidence="2 3">
    <name type="scientific">Paeniglutamicibacter cryotolerans</name>
    <dbReference type="NCBI Taxonomy" id="670079"/>
    <lineage>
        <taxon>Bacteria</taxon>
        <taxon>Bacillati</taxon>
        <taxon>Actinomycetota</taxon>
        <taxon>Actinomycetes</taxon>
        <taxon>Micrococcales</taxon>
        <taxon>Micrococcaceae</taxon>
        <taxon>Paeniglutamicibacter</taxon>
    </lineage>
</organism>
<evidence type="ECO:0000313" key="2">
    <source>
        <dbReference type="EMBL" id="MBB2996971.1"/>
    </source>
</evidence>
<name>A0A839QYE0_9MICC</name>
<evidence type="ECO:0000256" key="1">
    <source>
        <dbReference type="SAM" id="MobiDB-lite"/>
    </source>
</evidence>